<dbReference type="AlphaFoldDB" id="A0AAE1QSP9"/>
<proteinExistence type="predicted"/>
<accession>A0AAE1QSP9</accession>
<dbReference type="EMBL" id="JAVYJV010000023">
    <property type="protein sequence ID" value="KAK4339020.1"/>
    <property type="molecule type" value="Genomic_DNA"/>
</dbReference>
<feature type="region of interest" description="Disordered" evidence="1">
    <location>
        <begin position="18"/>
        <end position="50"/>
    </location>
</feature>
<keyword evidence="3" id="KW-1185">Reference proteome</keyword>
<feature type="compositionally biased region" description="Acidic residues" evidence="1">
    <location>
        <begin position="21"/>
        <end position="48"/>
    </location>
</feature>
<protein>
    <submittedName>
        <fullName evidence="2">Uncharacterized protein</fullName>
    </submittedName>
</protein>
<dbReference type="Proteomes" id="UP001291623">
    <property type="component" value="Unassembled WGS sequence"/>
</dbReference>
<organism evidence="2 3">
    <name type="scientific">Anisodus tanguticus</name>
    <dbReference type="NCBI Taxonomy" id="243964"/>
    <lineage>
        <taxon>Eukaryota</taxon>
        <taxon>Viridiplantae</taxon>
        <taxon>Streptophyta</taxon>
        <taxon>Embryophyta</taxon>
        <taxon>Tracheophyta</taxon>
        <taxon>Spermatophyta</taxon>
        <taxon>Magnoliopsida</taxon>
        <taxon>eudicotyledons</taxon>
        <taxon>Gunneridae</taxon>
        <taxon>Pentapetalae</taxon>
        <taxon>asterids</taxon>
        <taxon>lamiids</taxon>
        <taxon>Solanales</taxon>
        <taxon>Solanaceae</taxon>
        <taxon>Solanoideae</taxon>
        <taxon>Hyoscyameae</taxon>
        <taxon>Anisodus</taxon>
    </lineage>
</organism>
<evidence type="ECO:0000256" key="1">
    <source>
        <dbReference type="SAM" id="MobiDB-lite"/>
    </source>
</evidence>
<evidence type="ECO:0000313" key="3">
    <source>
        <dbReference type="Proteomes" id="UP001291623"/>
    </source>
</evidence>
<gene>
    <name evidence="2" type="ORF">RND71_040482</name>
</gene>
<evidence type="ECO:0000313" key="2">
    <source>
        <dbReference type="EMBL" id="KAK4339020.1"/>
    </source>
</evidence>
<comment type="caution">
    <text evidence="2">The sequence shown here is derived from an EMBL/GenBank/DDBJ whole genome shotgun (WGS) entry which is preliminary data.</text>
</comment>
<name>A0AAE1QSP9_9SOLA</name>
<sequence>MKEEIYVERSRGSSKVKITLLDEEDQEEAQIDDNGDINSYDDDEDEDKEPVGLGVLEKPENSWSLLWELFPSKAGGTPLFFVAGVVPGKEIKFVVVAEEHITALRNTRLFIGNQVTKDAAYPRAFLRMHLNLVIVGLFRRCKKSEIV</sequence>
<reference evidence="2" key="1">
    <citation type="submission" date="2023-12" db="EMBL/GenBank/DDBJ databases">
        <title>Genome assembly of Anisodus tanguticus.</title>
        <authorList>
            <person name="Wang Y.-J."/>
        </authorList>
    </citation>
    <scope>NUCLEOTIDE SEQUENCE</scope>
    <source>
        <strain evidence="2">KB-2021</strain>
        <tissue evidence="2">Leaf</tissue>
    </source>
</reference>